<reference evidence="5 6" key="1">
    <citation type="submission" date="2018-12" db="EMBL/GenBank/DDBJ databases">
        <authorList>
            <person name="Yang Y."/>
        </authorList>
    </citation>
    <scope>NUCLEOTIDE SEQUENCE [LARGE SCALE GENOMIC DNA]</scope>
    <source>
        <strain evidence="5 6">GSF71</strain>
    </source>
</reference>
<dbReference type="Pfam" id="PF00370">
    <property type="entry name" value="FGGY_N"/>
    <property type="match status" value="1"/>
</dbReference>
<dbReference type="InterPro" id="IPR050406">
    <property type="entry name" value="FGGY_Carb_Kinase"/>
</dbReference>
<proteinExistence type="inferred from homology"/>
<accession>A0A433IZQ4</accession>
<comment type="caution">
    <text evidence="5">The sequence shown here is derived from an EMBL/GenBank/DDBJ whole genome shotgun (WGS) entry which is preliminary data.</text>
</comment>
<dbReference type="RefSeq" id="WP_244939558.1">
    <property type="nucleotide sequence ID" value="NZ_RZIJ01000049.1"/>
</dbReference>
<dbReference type="SUPFAM" id="SSF53067">
    <property type="entry name" value="Actin-like ATPase domain"/>
    <property type="match status" value="1"/>
</dbReference>
<organism evidence="5 6">
    <name type="scientific">Azospirillum doebereinerae</name>
    <dbReference type="NCBI Taxonomy" id="92933"/>
    <lineage>
        <taxon>Bacteria</taxon>
        <taxon>Pseudomonadati</taxon>
        <taxon>Pseudomonadota</taxon>
        <taxon>Alphaproteobacteria</taxon>
        <taxon>Rhodospirillales</taxon>
        <taxon>Azospirillaceae</taxon>
        <taxon>Azospirillum</taxon>
    </lineage>
</organism>
<feature type="domain" description="Carbohydrate kinase FGGY N-terminal" evidence="4">
    <location>
        <begin position="1"/>
        <end position="97"/>
    </location>
</feature>
<comment type="similarity">
    <text evidence="1">Belongs to the FGGY kinase family.</text>
</comment>
<dbReference type="Proteomes" id="UP000280346">
    <property type="component" value="Unassembled WGS sequence"/>
</dbReference>
<feature type="non-terminal residue" evidence="5">
    <location>
        <position position="97"/>
    </location>
</feature>
<dbReference type="GO" id="GO:0005975">
    <property type="term" value="P:carbohydrate metabolic process"/>
    <property type="evidence" value="ECO:0007669"/>
    <property type="project" value="InterPro"/>
</dbReference>
<name>A0A433IZQ4_9PROT</name>
<gene>
    <name evidence="5" type="ORF">EJ913_30240</name>
</gene>
<evidence type="ECO:0000256" key="1">
    <source>
        <dbReference type="ARBA" id="ARBA00009156"/>
    </source>
</evidence>
<keyword evidence="3 5" id="KW-0418">Kinase</keyword>
<evidence type="ECO:0000256" key="3">
    <source>
        <dbReference type="ARBA" id="ARBA00022777"/>
    </source>
</evidence>
<keyword evidence="6" id="KW-1185">Reference proteome</keyword>
<evidence type="ECO:0000256" key="2">
    <source>
        <dbReference type="ARBA" id="ARBA00022679"/>
    </source>
</evidence>
<dbReference type="InterPro" id="IPR018484">
    <property type="entry name" value="FGGY_N"/>
</dbReference>
<sequence>MFLGIDIGTSSAKAVLTDVDGGVAAVASRPCSVSRPHPLWSEQEPEDWVAAAVAAVDELAARLPDAVGAVGGIGFSGQMHGAVLLGQDGRVLRPAIL</sequence>
<evidence type="ECO:0000313" key="6">
    <source>
        <dbReference type="Proteomes" id="UP000280346"/>
    </source>
</evidence>
<dbReference type="GO" id="GO:0016301">
    <property type="term" value="F:kinase activity"/>
    <property type="evidence" value="ECO:0007669"/>
    <property type="project" value="UniProtKB-KW"/>
</dbReference>
<evidence type="ECO:0000313" key="5">
    <source>
        <dbReference type="EMBL" id="RUQ60920.1"/>
    </source>
</evidence>
<dbReference type="InterPro" id="IPR043129">
    <property type="entry name" value="ATPase_NBD"/>
</dbReference>
<dbReference type="PANTHER" id="PTHR43095">
    <property type="entry name" value="SUGAR KINASE"/>
    <property type="match status" value="1"/>
</dbReference>
<evidence type="ECO:0000259" key="4">
    <source>
        <dbReference type="Pfam" id="PF00370"/>
    </source>
</evidence>
<dbReference type="EMBL" id="RZIJ01000049">
    <property type="protein sequence ID" value="RUQ60920.1"/>
    <property type="molecule type" value="Genomic_DNA"/>
</dbReference>
<protein>
    <submittedName>
        <fullName evidence="5">Xylulokinase</fullName>
    </submittedName>
</protein>
<keyword evidence="2" id="KW-0808">Transferase</keyword>
<dbReference type="AlphaFoldDB" id="A0A433IZQ4"/>
<dbReference type="PANTHER" id="PTHR43095:SF6">
    <property type="entry name" value="XYLULOSE KINASE"/>
    <property type="match status" value="1"/>
</dbReference>
<dbReference type="Gene3D" id="3.30.420.40">
    <property type="match status" value="1"/>
</dbReference>